<keyword evidence="4" id="KW-0472">Membrane</keyword>
<reference evidence="8 9" key="1">
    <citation type="journal article" date="2024" name="Commun. Biol.">
        <title>Comparative genomic analysis of thermophilic fungi reveals convergent evolutionary adaptations and gene losses.</title>
        <authorList>
            <person name="Steindorff A.S."/>
            <person name="Aguilar-Pontes M.V."/>
            <person name="Robinson A.J."/>
            <person name="Andreopoulos B."/>
            <person name="LaButti K."/>
            <person name="Kuo A."/>
            <person name="Mondo S."/>
            <person name="Riley R."/>
            <person name="Otillar R."/>
            <person name="Haridas S."/>
            <person name="Lipzen A."/>
            <person name="Grimwood J."/>
            <person name="Schmutz J."/>
            <person name="Clum A."/>
            <person name="Reid I.D."/>
            <person name="Moisan M.C."/>
            <person name="Butler G."/>
            <person name="Nguyen T.T.M."/>
            <person name="Dewar K."/>
            <person name="Conant G."/>
            <person name="Drula E."/>
            <person name="Henrissat B."/>
            <person name="Hansel C."/>
            <person name="Singer S."/>
            <person name="Hutchinson M.I."/>
            <person name="de Vries R.P."/>
            <person name="Natvig D.O."/>
            <person name="Powell A.J."/>
            <person name="Tsang A."/>
            <person name="Grigoriev I.V."/>
        </authorList>
    </citation>
    <scope>NUCLEOTIDE SEQUENCE [LARGE SCALE GENOMIC DNA]</scope>
    <source>
        <strain evidence="8 9">ATCC 24622</strain>
    </source>
</reference>
<dbReference type="Proteomes" id="UP001586593">
    <property type="component" value="Unassembled WGS sequence"/>
</dbReference>
<evidence type="ECO:0000256" key="6">
    <source>
        <dbReference type="SAM" id="MobiDB-lite"/>
    </source>
</evidence>
<keyword evidence="5" id="KW-0539">Nucleus</keyword>
<keyword evidence="2" id="KW-0812">Transmembrane</keyword>
<dbReference type="EMBL" id="JAZHXJ010000062">
    <property type="protein sequence ID" value="KAL1877596.1"/>
    <property type="molecule type" value="Genomic_DNA"/>
</dbReference>
<evidence type="ECO:0000313" key="8">
    <source>
        <dbReference type="EMBL" id="KAL1877596.1"/>
    </source>
</evidence>
<evidence type="ECO:0000259" key="7">
    <source>
        <dbReference type="Pfam" id="PF09779"/>
    </source>
</evidence>
<feature type="compositionally biased region" description="Low complexity" evidence="6">
    <location>
        <begin position="524"/>
        <end position="536"/>
    </location>
</feature>
<evidence type="ECO:0000256" key="5">
    <source>
        <dbReference type="ARBA" id="ARBA00023242"/>
    </source>
</evidence>
<evidence type="ECO:0000256" key="4">
    <source>
        <dbReference type="ARBA" id="ARBA00023136"/>
    </source>
</evidence>
<feature type="compositionally biased region" description="Low complexity" evidence="6">
    <location>
        <begin position="383"/>
        <end position="393"/>
    </location>
</feature>
<feature type="region of interest" description="Disordered" evidence="6">
    <location>
        <begin position="336"/>
        <end position="407"/>
    </location>
</feature>
<comment type="subcellular location">
    <subcellularLocation>
        <location evidence="1">Nucleus inner membrane</location>
        <topology evidence="1">Multi-pass membrane protein</topology>
    </subcellularLocation>
</comment>
<keyword evidence="3" id="KW-1133">Transmembrane helix</keyword>
<dbReference type="InterPro" id="IPR042321">
    <property type="entry name" value="Ima1"/>
</dbReference>
<accession>A0ABR3XNN0</accession>
<dbReference type="Pfam" id="PF09779">
    <property type="entry name" value="Ima1_N"/>
    <property type="match status" value="1"/>
</dbReference>
<evidence type="ECO:0000256" key="3">
    <source>
        <dbReference type="ARBA" id="ARBA00022989"/>
    </source>
</evidence>
<dbReference type="PANTHER" id="PTHR28538:SF1">
    <property type="entry name" value="INTEGRAL INNER NUCLEAR MEMBRANE PROTEIN IMA1"/>
    <property type="match status" value="1"/>
</dbReference>
<dbReference type="InterPro" id="IPR018617">
    <property type="entry name" value="Ima1_N"/>
</dbReference>
<protein>
    <recommendedName>
        <fullName evidence="7">Ima1 N-terminal domain-containing protein</fullName>
    </recommendedName>
</protein>
<comment type="caution">
    <text evidence="8">The sequence shown here is derived from an EMBL/GenBank/DDBJ whole genome shotgun (WGS) entry which is preliminary data.</text>
</comment>
<dbReference type="PANTHER" id="PTHR28538">
    <property type="entry name" value="INTEGRAL INNER NUCLEAR MEMBRANE PROTEIN IMA1"/>
    <property type="match status" value="1"/>
</dbReference>
<name>A0ABR3XNN0_9PEZI</name>
<sequence length="595" mass="66705">MAGFKRPKYLTCFYCGRKTSTRYDGRINRFDCPNCEATNYLDENGEITDPPVGVTESPTPAAVKYAVPLSVSPPSSPSHSIFCDTCLKNQHLVTASLAQYLPDDPESPEYAEAEKKYFRFRKNLEKRYPQICRDCEPKVRRRIEQSAYTAKTDVLRRMLDRSRSNRALKQRSGLDHLDSVGRWLRVTSLVLQLLWHCASLWAVLEANERVLEEGSLPLDIVRQASHVFDALPAPEKLIRWSILAACCGSWWNPRFVQTVRGFTKHVVGLQNWYIYQVMAVVLRLLCKSLLGRDRSREMKVSSYIAGHLLMMGFVLLTYRLGAKSVRTDTRPLFASRPLPSLSHQQSVHGATPASGDDDEQDLSGLLDDMLPSAPSSKHIGKQSSTSTSSSLLLGVNGRHSTGEEDSELLESLKISENFRSAAGAAPSPVRYEEEMDWSPTQSRYRAFTTYRKDGQSAQGFSQAPVEPQKGPFWYRVPPAPTTPAQRIFNPPNQPRLRKNPVTPSQINFRGVTGQETADDKLRASSHPTTESSSSVTFAQPSFFPPIPQNDPRNTLSDLFTENLALTQDDDQMGHSGSWVGSLMGFIKPKKEASRR</sequence>
<evidence type="ECO:0000313" key="9">
    <source>
        <dbReference type="Proteomes" id="UP001586593"/>
    </source>
</evidence>
<evidence type="ECO:0000256" key="2">
    <source>
        <dbReference type="ARBA" id="ARBA00022692"/>
    </source>
</evidence>
<gene>
    <name evidence="8" type="ORF">VTK73DRAFT_8505</name>
</gene>
<proteinExistence type="predicted"/>
<keyword evidence="9" id="KW-1185">Reference proteome</keyword>
<feature type="region of interest" description="Disordered" evidence="6">
    <location>
        <begin position="482"/>
        <end position="539"/>
    </location>
</feature>
<evidence type="ECO:0000256" key="1">
    <source>
        <dbReference type="ARBA" id="ARBA00004473"/>
    </source>
</evidence>
<organism evidence="8 9">
    <name type="scientific">Phialemonium thermophilum</name>
    <dbReference type="NCBI Taxonomy" id="223376"/>
    <lineage>
        <taxon>Eukaryota</taxon>
        <taxon>Fungi</taxon>
        <taxon>Dikarya</taxon>
        <taxon>Ascomycota</taxon>
        <taxon>Pezizomycotina</taxon>
        <taxon>Sordariomycetes</taxon>
        <taxon>Sordariomycetidae</taxon>
        <taxon>Cephalothecales</taxon>
        <taxon>Cephalothecaceae</taxon>
        <taxon>Phialemonium</taxon>
    </lineage>
</organism>
<feature type="domain" description="Ima1 N-terminal" evidence="7">
    <location>
        <begin position="10"/>
        <end position="139"/>
    </location>
</feature>